<proteinExistence type="predicted"/>
<dbReference type="AlphaFoldDB" id="A0A9D4M7P5"/>
<feature type="region of interest" description="Disordered" evidence="1">
    <location>
        <begin position="1"/>
        <end position="23"/>
    </location>
</feature>
<reference evidence="3" key="1">
    <citation type="journal article" date="2019" name="bioRxiv">
        <title>The Genome of the Zebra Mussel, Dreissena polymorpha: A Resource for Invasive Species Research.</title>
        <authorList>
            <person name="McCartney M.A."/>
            <person name="Auch B."/>
            <person name="Kono T."/>
            <person name="Mallez S."/>
            <person name="Zhang Y."/>
            <person name="Obille A."/>
            <person name="Becker A."/>
            <person name="Abrahante J.E."/>
            <person name="Garbe J."/>
            <person name="Badalamenti J.P."/>
            <person name="Herman A."/>
            <person name="Mangelson H."/>
            <person name="Liachko I."/>
            <person name="Sullivan S."/>
            <person name="Sone E.D."/>
            <person name="Koren S."/>
            <person name="Silverstein K.A.T."/>
            <person name="Beckman K.B."/>
            <person name="Gohl D.M."/>
        </authorList>
    </citation>
    <scope>NUCLEOTIDE SEQUENCE</scope>
    <source>
        <strain evidence="3">Duluth1</strain>
        <tissue evidence="3">Whole animal</tissue>
    </source>
</reference>
<sequence length="87" mass="9811">MHNERQAELAKESEGKRAVEEATHREAYVDGLDGPELFEGMYADDTEGKKLKEMPGVDDLMATYPLSTYVGISLLFNILQSRFTQKV</sequence>
<dbReference type="Proteomes" id="UP000828390">
    <property type="component" value="Unassembled WGS sequence"/>
</dbReference>
<comment type="caution">
    <text evidence="3">The sequence shown here is derived from an EMBL/GenBank/DDBJ whole genome shotgun (WGS) entry which is preliminary data.</text>
</comment>
<evidence type="ECO:0000313" key="3">
    <source>
        <dbReference type="EMBL" id="KAH3872437.1"/>
    </source>
</evidence>
<feature type="transmembrane region" description="Helical" evidence="2">
    <location>
        <begin position="61"/>
        <end position="79"/>
    </location>
</feature>
<dbReference type="EMBL" id="JAIWYP010000002">
    <property type="protein sequence ID" value="KAH3872437.1"/>
    <property type="molecule type" value="Genomic_DNA"/>
</dbReference>
<keyword evidence="2" id="KW-0472">Membrane</keyword>
<keyword evidence="4" id="KW-1185">Reference proteome</keyword>
<organism evidence="3 4">
    <name type="scientific">Dreissena polymorpha</name>
    <name type="common">Zebra mussel</name>
    <name type="synonym">Mytilus polymorpha</name>
    <dbReference type="NCBI Taxonomy" id="45954"/>
    <lineage>
        <taxon>Eukaryota</taxon>
        <taxon>Metazoa</taxon>
        <taxon>Spiralia</taxon>
        <taxon>Lophotrochozoa</taxon>
        <taxon>Mollusca</taxon>
        <taxon>Bivalvia</taxon>
        <taxon>Autobranchia</taxon>
        <taxon>Heteroconchia</taxon>
        <taxon>Euheterodonta</taxon>
        <taxon>Imparidentia</taxon>
        <taxon>Neoheterodontei</taxon>
        <taxon>Myida</taxon>
        <taxon>Dreissenoidea</taxon>
        <taxon>Dreissenidae</taxon>
        <taxon>Dreissena</taxon>
    </lineage>
</organism>
<keyword evidence="2" id="KW-0812">Transmembrane</keyword>
<keyword evidence="2" id="KW-1133">Transmembrane helix</keyword>
<accession>A0A9D4M7P5</accession>
<protein>
    <submittedName>
        <fullName evidence="3">Uncharacterized protein</fullName>
    </submittedName>
</protein>
<evidence type="ECO:0000313" key="4">
    <source>
        <dbReference type="Proteomes" id="UP000828390"/>
    </source>
</evidence>
<name>A0A9D4M7P5_DREPO</name>
<reference evidence="3" key="2">
    <citation type="submission" date="2020-11" db="EMBL/GenBank/DDBJ databases">
        <authorList>
            <person name="McCartney M.A."/>
            <person name="Auch B."/>
            <person name="Kono T."/>
            <person name="Mallez S."/>
            <person name="Becker A."/>
            <person name="Gohl D.M."/>
            <person name="Silverstein K.A.T."/>
            <person name="Koren S."/>
            <person name="Bechman K.B."/>
            <person name="Herman A."/>
            <person name="Abrahante J.E."/>
            <person name="Garbe J."/>
        </authorList>
    </citation>
    <scope>NUCLEOTIDE SEQUENCE</scope>
    <source>
        <strain evidence="3">Duluth1</strain>
        <tissue evidence="3">Whole animal</tissue>
    </source>
</reference>
<gene>
    <name evidence="3" type="ORF">DPMN_035653</name>
</gene>
<evidence type="ECO:0000256" key="1">
    <source>
        <dbReference type="SAM" id="MobiDB-lite"/>
    </source>
</evidence>
<evidence type="ECO:0000256" key="2">
    <source>
        <dbReference type="SAM" id="Phobius"/>
    </source>
</evidence>